<feature type="compositionally biased region" description="Low complexity" evidence="7">
    <location>
        <begin position="299"/>
        <end position="309"/>
    </location>
</feature>
<protein>
    <submittedName>
        <fullName evidence="9">RsmB/NOP family class I SAM-dependent RNA methyltransferase</fullName>
    </submittedName>
</protein>
<feature type="region of interest" description="Disordered" evidence="7">
    <location>
        <begin position="293"/>
        <end position="321"/>
    </location>
</feature>
<dbReference type="InterPro" id="IPR001678">
    <property type="entry name" value="MeTrfase_RsmB-F_NOP2_dom"/>
</dbReference>
<proteinExistence type="inferred from homology"/>
<dbReference type="Pfam" id="PF17126">
    <property type="entry name" value="RsmF_methylt_CI"/>
    <property type="match status" value="1"/>
</dbReference>
<keyword evidence="2 6" id="KW-0489">Methyltransferase</keyword>
<dbReference type="InterPro" id="IPR049560">
    <property type="entry name" value="MeTrfase_RsmB-F_NOP2_cat"/>
</dbReference>
<feature type="domain" description="SAM-dependent MTase RsmB/NOP-type" evidence="8">
    <location>
        <begin position="31"/>
        <end position="290"/>
    </location>
</feature>
<keyword evidence="3 6" id="KW-0808">Transferase</keyword>
<dbReference type="Pfam" id="PF13636">
    <property type="entry name" value="Methyltranf_PUA"/>
    <property type="match status" value="1"/>
</dbReference>
<evidence type="ECO:0000256" key="1">
    <source>
        <dbReference type="ARBA" id="ARBA00022490"/>
    </source>
</evidence>
<organism evidence="9 10">
    <name type="scientific">Paenibacillus melissococcoides</name>
    <dbReference type="NCBI Taxonomy" id="2912268"/>
    <lineage>
        <taxon>Bacteria</taxon>
        <taxon>Bacillati</taxon>
        <taxon>Bacillota</taxon>
        <taxon>Bacilli</taxon>
        <taxon>Bacillales</taxon>
        <taxon>Paenibacillaceae</taxon>
        <taxon>Paenibacillus</taxon>
    </lineage>
</organism>
<comment type="similarity">
    <text evidence="6">Belongs to the class I-like SAM-binding methyltransferase superfamily. RsmB/NOP family.</text>
</comment>
<reference evidence="9" key="1">
    <citation type="submission" date="2022-06" db="EMBL/GenBank/DDBJ databases">
        <authorList>
            <person name="Dietemann V."/>
            <person name="Ory F."/>
            <person name="Dainat B."/>
            <person name="Oberhansli S."/>
        </authorList>
    </citation>
    <scope>NUCLEOTIDE SEQUENCE</scope>
    <source>
        <strain evidence="9">Ena-SAMPLE-TAB-26-04-2022-14:26:32:270-5432</strain>
    </source>
</reference>
<feature type="binding site" evidence="6">
    <location>
        <position position="145"/>
    </location>
    <ligand>
        <name>S-adenosyl-L-methionine</name>
        <dbReference type="ChEBI" id="CHEBI:59789"/>
    </ligand>
</feature>
<gene>
    <name evidence="9" type="ORF">WJ0W_004297</name>
</gene>
<dbReference type="Gene3D" id="3.30.70.1170">
    <property type="entry name" value="Sun protein, domain 3"/>
    <property type="match status" value="1"/>
</dbReference>
<dbReference type="EMBL" id="CALYLO010000006">
    <property type="protein sequence ID" value="CAH8247063.1"/>
    <property type="molecule type" value="Genomic_DNA"/>
</dbReference>
<evidence type="ECO:0000313" key="9">
    <source>
        <dbReference type="EMBL" id="CAH8247063.1"/>
    </source>
</evidence>
<dbReference type="InterPro" id="IPR031341">
    <property type="entry name" value="Methyltr_RsmF_N"/>
</dbReference>
<dbReference type="InterPro" id="IPR023267">
    <property type="entry name" value="RCMT"/>
</dbReference>
<evidence type="ECO:0000256" key="5">
    <source>
        <dbReference type="ARBA" id="ARBA00022884"/>
    </source>
</evidence>
<dbReference type="Pfam" id="PF01189">
    <property type="entry name" value="Methyltr_RsmB-F"/>
    <property type="match status" value="1"/>
</dbReference>
<dbReference type="InterPro" id="IPR031340">
    <property type="entry name" value="RsmF_methylt_CI"/>
</dbReference>
<dbReference type="CDD" id="cd02440">
    <property type="entry name" value="AdoMet_MTases"/>
    <property type="match status" value="1"/>
</dbReference>
<evidence type="ECO:0000256" key="6">
    <source>
        <dbReference type="PROSITE-ProRule" id="PRU01023"/>
    </source>
</evidence>
<evidence type="ECO:0000256" key="3">
    <source>
        <dbReference type="ARBA" id="ARBA00022679"/>
    </source>
</evidence>
<evidence type="ECO:0000313" key="10">
    <source>
        <dbReference type="Proteomes" id="UP001154322"/>
    </source>
</evidence>
<keyword evidence="4 6" id="KW-0949">S-adenosyl-L-methionine</keyword>
<dbReference type="Pfam" id="PF17125">
    <property type="entry name" value="Methyltr_RsmF_N"/>
    <property type="match status" value="1"/>
</dbReference>
<name>A0ABM9G5E4_9BACL</name>
<dbReference type="GO" id="GO:0008168">
    <property type="term" value="F:methyltransferase activity"/>
    <property type="evidence" value="ECO:0007669"/>
    <property type="project" value="UniProtKB-KW"/>
</dbReference>
<dbReference type="NCBIfam" id="TIGR00446">
    <property type="entry name" value="nop2p"/>
    <property type="match status" value="1"/>
</dbReference>
<dbReference type="Gene3D" id="2.30.130.60">
    <property type="match status" value="1"/>
</dbReference>
<evidence type="ECO:0000256" key="4">
    <source>
        <dbReference type="ARBA" id="ARBA00022691"/>
    </source>
</evidence>
<dbReference type="InterPro" id="IPR029063">
    <property type="entry name" value="SAM-dependent_MTases_sf"/>
</dbReference>
<feature type="binding site" evidence="6">
    <location>
        <begin position="121"/>
        <end position="127"/>
    </location>
    <ligand>
        <name>S-adenosyl-L-methionine</name>
        <dbReference type="ChEBI" id="CHEBI:59789"/>
    </ligand>
</feature>
<accession>A0ABM9G5E4</accession>
<dbReference type="PRINTS" id="PR02008">
    <property type="entry name" value="RCMTFAMILY"/>
</dbReference>
<evidence type="ECO:0000256" key="7">
    <source>
        <dbReference type="SAM" id="MobiDB-lite"/>
    </source>
</evidence>
<feature type="active site" description="Nucleophile" evidence="6">
    <location>
        <position position="243"/>
    </location>
</feature>
<dbReference type="InterPro" id="IPR027391">
    <property type="entry name" value="Nol1_Nop2_Fmu_2"/>
</dbReference>
<dbReference type="PROSITE" id="PS51686">
    <property type="entry name" value="SAM_MT_RSMB_NOP"/>
    <property type="match status" value="1"/>
</dbReference>
<dbReference type="PANTHER" id="PTHR22807:SF30">
    <property type="entry name" value="28S RRNA (CYTOSINE(4447)-C(5))-METHYLTRANSFERASE-RELATED"/>
    <property type="match status" value="1"/>
</dbReference>
<dbReference type="Gene3D" id="3.40.50.150">
    <property type="entry name" value="Vaccinia Virus protein VP39"/>
    <property type="match status" value="1"/>
</dbReference>
<sequence>MSISLPDELPLAYQERMKRQFEANGEPLGPFLDSYKEPRTYGLRVQPGKWSRHETARRNAAALFGLEPVPWCPEGYYYEESSRPGKHPYHHAGLYYIQEPSAMSSAELLDPQPGELVLDLAAAPGGKATQIAGRMKGEGLLIANEIHPQRAKILAENMERMGIVNCIVTQADPHALAERFPSRFDRIMLDAPCSGEGMFRKDPEAVKEWSPEHVEACAARQRDIIRAAVRMLRPGGSLVYSTCTFNREENEDIIAHWLETYPEFELVRMERLWPHRHRGEGHFVALLKKSSSAPDATDAANGSASAQSGRRGGSRKGKGASGANAAAAAFRQYAEWAREHLPGLELPPGRPLLFGDELYYVPDTHPGARALLDDASAFSGLRLHRLGLHLAHLRKNRLEPAHALAMACTAADQAALRFDAAADDPRIAAYLRGEPIAPNPDQAAAKGWTLVAIDGLPIGWGKASDGMIKNHLPKGLRALG</sequence>
<dbReference type="GO" id="GO:0032259">
    <property type="term" value="P:methylation"/>
    <property type="evidence" value="ECO:0007669"/>
    <property type="project" value="UniProtKB-KW"/>
</dbReference>
<dbReference type="CDD" id="cd21147">
    <property type="entry name" value="RsmF_methylt_CTD1"/>
    <property type="match status" value="1"/>
</dbReference>
<feature type="binding site" evidence="6">
    <location>
        <position position="190"/>
    </location>
    <ligand>
        <name>S-adenosyl-L-methionine</name>
        <dbReference type="ChEBI" id="CHEBI:59789"/>
    </ligand>
</feature>
<dbReference type="RefSeq" id="WP_213429861.1">
    <property type="nucleotide sequence ID" value="NZ_AP031286.1"/>
</dbReference>
<keyword evidence="10" id="KW-1185">Reference proteome</keyword>
<evidence type="ECO:0000259" key="8">
    <source>
        <dbReference type="PROSITE" id="PS51686"/>
    </source>
</evidence>
<dbReference type="InterPro" id="IPR011023">
    <property type="entry name" value="Nop2p"/>
</dbReference>
<feature type="binding site" evidence="6">
    <location>
        <position position="172"/>
    </location>
    <ligand>
        <name>S-adenosyl-L-methionine</name>
        <dbReference type="ChEBI" id="CHEBI:59789"/>
    </ligand>
</feature>
<keyword evidence="1" id="KW-0963">Cytoplasm</keyword>
<dbReference type="PANTHER" id="PTHR22807">
    <property type="entry name" value="NOP2 YEAST -RELATED NOL1/NOP2/FMU SUN DOMAIN-CONTAINING"/>
    <property type="match status" value="1"/>
</dbReference>
<comment type="caution">
    <text evidence="9">The sequence shown here is derived from an EMBL/GenBank/DDBJ whole genome shotgun (WGS) entry which is preliminary data.</text>
</comment>
<dbReference type="SUPFAM" id="SSF53335">
    <property type="entry name" value="S-adenosyl-L-methionine-dependent methyltransferases"/>
    <property type="match status" value="1"/>
</dbReference>
<evidence type="ECO:0000256" key="2">
    <source>
        <dbReference type="ARBA" id="ARBA00022603"/>
    </source>
</evidence>
<dbReference type="Proteomes" id="UP001154322">
    <property type="component" value="Unassembled WGS sequence"/>
</dbReference>
<keyword evidence="5 6" id="KW-0694">RNA-binding</keyword>